<evidence type="ECO:0000313" key="4">
    <source>
        <dbReference type="EMBL" id="MCB5225875.1"/>
    </source>
</evidence>
<dbReference type="PANTHER" id="PTHR11669">
    <property type="entry name" value="REPLICATION FACTOR C / DNA POLYMERASE III GAMMA-TAU SUBUNIT"/>
    <property type="match status" value="1"/>
</dbReference>
<dbReference type="Gene3D" id="3.40.50.300">
    <property type="entry name" value="P-loop containing nucleotide triphosphate hydrolases"/>
    <property type="match status" value="1"/>
</dbReference>
<dbReference type="Proteomes" id="UP000633814">
    <property type="component" value="Unassembled WGS sequence"/>
</dbReference>
<protein>
    <recommendedName>
        <fullName evidence="1">DNA-directed DNA polymerase</fullName>
        <ecNumber evidence="1">2.7.7.7</ecNumber>
    </recommendedName>
</protein>
<dbReference type="SUPFAM" id="SSF52540">
    <property type="entry name" value="P-loop containing nucleoside triphosphate hydrolases"/>
    <property type="match status" value="1"/>
</dbReference>
<keyword evidence="4" id="KW-0808">Transferase</keyword>
<accession>A0ABS8C1K5</accession>
<proteinExistence type="predicted"/>
<reference evidence="4 5" key="1">
    <citation type="submission" date="2021-10" db="EMBL/GenBank/DDBJ databases">
        <title>Alishewanella koreense sp. nov. isolated from seawater of southwestern coast in South Korea and the proposal for the reclassification of Rheinheimera perlucida and Rheinheimera tuosuensis as Arsukibacterium perlucida and Arsukibacterium tuosuensis.</title>
        <authorList>
            <person name="Kim K.H."/>
            <person name="Ruan W."/>
            <person name="Kim K.R."/>
            <person name="Baek J.H."/>
            <person name="Jeon C.O."/>
        </authorList>
    </citation>
    <scope>NUCLEOTIDE SEQUENCE [LARGE SCALE GENOMIC DNA]</scope>
    <source>
        <strain evidence="4 5">16-MA</strain>
    </source>
</reference>
<evidence type="ECO:0000256" key="3">
    <source>
        <dbReference type="ARBA" id="ARBA00049244"/>
    </source>
</evidence>
<comment type="catalytic activity">
    <reaction evidence="3">
        <text>DNA(n) + a 2'-deoxyribonucleoside 5'-triphosphate = DNA(n+1) + diphosphate</text>
        <dbReference type="Rhea" id="RHEA:22508"/>
        <dbReference type="Rhea" id="RHEA-COMP:17339"/>
        <dbReference type="Rhea" id="RHEA-COMP:17340"/>
        <dbReference type="ChEBI" id="CHEBI:33019"/>
        <dbReference type="ChEBI" id="CHEBI:61560"/>
        <dbReference type="ChEBI" id="CHEBI:173112"/>
        <dbReference type="EC" id="2.7.7.7"/>
    </reaction>
</comment>
<dbReference type="InterPro" id="IPR050238">
    <property type="entry name" value="DNA_Rep/Repair_Clamp_Loader"/>
</dbReference>
<gene>
    <name evidence="4" type="primary">holB</name>
    <name evidence="4" type="ORF">JAO78_003515</name>
</gene>
<keyword evidence="4" id="KW-0548">Nucleotidyltransferase</keyword>
<dbReference type="NCBIfam" id="TIGR00678">
    <property type="entry name" value="holB"/>
    <property type="match status" value="1"/>
</dbReference>
<dbReference type="EC" id="2.7.7.7" evidence="1"/>
<organism evidence="4 5">
    <name type="scientific">Alishewanella maricola</name>
    <dbReference type="NCBI Taxonomy" id="2795740"/>
    <lineage>
        <taxon>Bacteria</taxon>
        <taxon>Pseudomonadati</taxon>
        <taxon>Pseudomonadota</taxon>
        <taxon>Gammaproteobacteria</taxon>
        <taxon>Alteromonadales</taxon>
        <taxon>Alteromonadaceae</taxon>
        <taxon>Alishewanella</taxon>
    </lineage>
</organism>
<dbReference type="InterPro" id="IPR027417">
    <property type="entry name" value="P-loop_NTPase"/>
</dbReference>
<dbReference type="RefSeq" id="WP_226749973.1">
    <property type="nucleotide sequence ID" value="NZ_JAEINI020000002.1"/>
</dbReference>
<dbReference type="Pfam" id="PF13177">
    <property type="entry name" value="DNA_pol3_delta2"/>
    <property type="match status" value="1"/>
</dbReference>
<dbReference type="GO" id="GO:0003887">
    <property type="term" value="F:DNA-directed DNA polymerase activity"/>
    <property type="evidence" value="ECO:0007669"/>
    <property type="project" value="UniProtKB-EC"/>
</dbReference>
<keyword evidence="5" id="KW-1185">Reference proteome</keyword>
<evidence type="ECO:0000313" key="5">
    <source>
        <dbReference type="Proteomes" id="UP000633814"/>
    </source>
</evidence>
<keyword evidence="2" id="KW-0239">DNA-directed DNA polymerase</keyword>
<comment type="caution">
    <text evidence="4">The sequence shown here is derived from an EMBL/GenBank/DDBJ whole genome shotgun (WGS) entry which is preliminary data.</text>
</comment>
<dbReference type="InterPro" id="IPR004622">
    <property type="entry name" value="DNA_pol_HolB"/>
</dbReference>
<evidence type="ECO:0000256" key="2">
    <source>
        <dbReference type="ARBA" id="ARBA00022932"/>
    </source>
</evidence>
<name>A0ABS8C1K5_9ALTE</name>
<dbReference type="PANTHER" id="PTHR11669:SF8">
    <property type="entry name" value="DNA POLYMERASE III SUBUNIT DELTA"/>
    <property type="match status" value="1"/>
</dbReference>
<sequence>MSVVPLSAMPWLASPLAQLARLASEQHLAHAILLTGAPGTGKQLLSQALAALLLCKNRQADMACGQCKSCLLLAAGNHPDLLTLNQDNNSIGVDEIRRLIDFTQGAAQQHGNKVIVLSEVQRLTEAAANALLKTLEEPPQGCYLVLQTSQPQRLKATLLSRCQRWSLPTLNEANLFDWLSQQYQGSLPRFLFAFSGGAPLQALALLQGNTAAEIEELLAALSRLLQDESGLSTLVKNLEGRTDCAQILGYFLTQWCSQHSDVAPEALQRLQLVYYRWRRDEQQILGQNKTLALTALLLEFKSIMRRR</sequence>
<evidence type="ECO:0000256" key="1">
    <source>
        <dbReference type="ARBA" id="ARBA00012417"/>
    </source>
</evidence>
<dbReference type="EMBL" id="JAEINI020000002">
    <property type="protein sequence ID" value="MCB5225875.1"/>
    <property type="molecule type" value="Genomic_DNA"/>
</dbReference>